<evidence type="ECO:0000256" key="3">
    <source>
        <dbReference type="ARBA" id="ARBA00022448"/>
    </source>
</evidence>
<dbReference type="PANTHER" id="PTHR30588">
    <property type="entry name" value="BRANCHED-CHAIN AMINO ACID TRANSPORT SYSTEM 2 CARRIER PROTEIN"/>
    <property type="match status" value="1"/>
</dbReference>
<keyword evidence="6" id="KW-0029">Amino-acid transport</keyword>
<feature type="transmembrane region" description="Helical" evidence="9">
    <location>
        <begin position="283"/>
        <end position="309"/>
    </location>
</feature>
<protein>
    <submittedName>
        <fullName evidence="10">Branched-chain amino acid transport system II carrier protein</fullName>
    </submittedName>
</protein>
<feature type="transmembrane region" description="Helical" evidence="9">
    <location>
        <begin position="380"/>
        <end position="397"/>
    </location>
</feature>
<feature type="transmembrane region" description="Helical" evidence="9">
    <location>
        <begin position="348"/>
        <end position="368"/>
    </location>
</feature>
<dbReference type="RefSeq" id="WP_160941662.1">
    <property type="nucleotide sequence ID" value="NZ_CP063310.1"/>
</dbReference>
<dbReference type="GO" id="GO:0015188">
    <property type="term" value="F:L-isoleucine transmembrane transporter activity"/>
    <property type="evidence" value="ECO:0007669"/>
    <property type="project" value="TreeGrafter"/>
</dbReference>
<feature type="transmembrane region" description="Helical" evidence="9">
    <location>
        <begin position="12"/>
        <end position="34"/>
    </location>
</feature>
<keyword evidence="5 9" id="KW-0812">Transmembrane</keyword>
<dbReference type="NCBIfam" id="TIGR00796">
    <property type="entry name" value="livcs"/>
    <property type="match status" value="1"/>
</dbReference>
<evidence type="ECO:0000256" key="9">
    <source>
        <dbReference type="SAM" id="Phobius"/>
    </source>
</evidence>
<gene>
    <name evidence="10" type="primary">brnQ</name>
    <name evidence="10" type="ORF">GS424_007885</name>
</gene>
<dbReference type="KEGG" id="egd:GS424_007885"/>
<comment type="subcellular location">
    <subcellularLocation>
        <location evidence="1">Cell membrane</location>
        <topology evidence="1">Multi-pass membrane protein</topology>
    </subcellularLocation>
</comment>
<organism evidence="10 11">
    <name type="scientific">Eggerthella guodeyinii</name>
    <dbReference type="NCBI Taxonomy" id="2690837"/>
    <lineage>
        <taxon>Bacteria</taxon>
        <taxon>Bacillati</taxon>
        <taxon>Actinomycetota</taxon>
        <taxon>Coriobacteriia</taxon>
        <taxon>Eggerthellales</taxon>
        <taxon>Eggerthellaceae</taxon>
        <taxon>Eggerthella</taxon>
    </lineage>
</organism>
<feature type="transmembrane region" description="Helical" evidence="9">
    <location>
        <begin position="241"/>
        <end position="263"/>
    </location>
</feature>
<name>A0A6L7IQY4_9ACTN</name>
<dbReference type="GO" id="GO:0015190">
    <property type="term" value="F:L-leucine transmembrane transporter activity"/>
    <property type="evidence" value="ECO:0007669"/>
    <property type="project" value="TreeGrafter"/>
</dbReference>
<feature type="transmembrane region" description="Helical" evidence="9">
    <location>
        <begin position="123"/>
        <end position="146"/>
    </location>
</feature>
<feature type="transmembrane region" description="Helical" evidence="9">
    <location>
        <begin position="158"/>
        <end position="179"/>
    </location>
</feature>
<dbReference type="InterPro" id="IPR004685">
    <property type="entry name" value="Brnchd-chn_aa_trnsp_Livcs"/>
</dbReference>
<reference evidence="10 11" key="1">
    <citation type="submission" date="2020-10" db="EMBL/GenBank/DDBJ databases">
        <title>Eggerthella sp. nov., isolated from human feces.</title>
        <authorList>
            <person name="Yajun G."/>
        </authorList>
    </citation>
    <scope>NUCLEOTIDE SEQUENCE [LARGE SCALE GENOMIC DNA]</scope>
    <source>
        <strain evidence="10 11">HF-1101</strain>
    </source>
</reference>
<evidence type="ECO:0000313" key="10">
    <source>
        <dbReference type="EMBL" id="QOS69743.1"/>
    </source>
</evidence>
<keyword evidence="3" id="KW-0813">Transport</keyword>
<dbReference type="Pfam" id="PF05525">
    <property type="entry name" value="Branch_AA_trans"/>
    <property type="match status" value="1"/>
</dbReference>
<dbReference type="GO" id="GO:0015818">
    <property type="term" value="P:isoleucine transport"/>
    <property type="evidence" value="ECO:0007669"/>
    <property type="project" value="TreeGrafter"/>
</dbReference>
<dbReference type="Proteomes" id="UP000478463">
    <property type="component" value="Chromosome"/>
</dbReference>
<evidence type="ECO:0000313" key="11">
    <source>
        <dbReference type="Proteomes" id="UP000478463"/>
    </source>
</evidence>
<feature type="transmembrane region" description="Helical" evidence="9">
    <location>
        <begin position="46"/>
        <end position="72"/>
    </location>
</feature>
<proteinExistence type="inferred from homology"/>
<dbReference type="GO" id="GO:0005886">
    <property type="term" value="C:plasma membrane"/>
    <property type="evidence" value="ECO:0007669"/>
    <property type="project" value="UniProtKB-SubCell"/>
</dbReference>
<feature type="transmembrane region" description="Helical" evidence="9">
    <location>
        <begin position="321"/>
        <end position="342"/>
    </location>
</feature>
<dbReference type="GO" id="GO:0005304">
    <property type="term" value="F:L-valine transmembrane transporter activity"/>
    <property type="evidence" value="ECO:0007669"/>
    <property type="project" value="TreeGrafter"/>
</dbReference>
<sequence length="451" mass="45147">MSSERRAAGLRPAQLLAVGGMLFSMFFGAGNLILPPLLGLQAGDAAIPAMAGFLAAGIGLPVLGIVAVAVCGGVRELAGRVSPLFASVFIGLMYLTIGPFLAIPRTSSTAFEMLKPLLPATDAAGLGVAAAVFSVAFFGVAFALALRPGLLSRVLGRFSAPALIALIVLVVGASLLGGSGSPTQPHAPYDASPVSHGFLTGYQTMDLLAALCFGIVVAANVRELGVSDPKRVAGSVSGAGLIAGALMMAIYCGLAFVGAAMASSMSDAANGASILTASASAHFGAAGTVIVAAIFLLACLNVCTGLISCCSEYFSEAFPRIPLAAWAAAFAAFSCAVSLVGLDAILAFSAPLLGALYPPAIVLVAMGLAHKRCDRLPRMWPWAVLVTAACSVAVALRDAFAPGLWLPLDALPLADAGLGWLLPALAGAAIGAAQSMRARRNAGPARGGDAG</sequence>
<evidence type="ECO:0000256" key="2">
    <source>
        <dbReference type="ARBA" id="ARBA00008540"/>
    </source>
</evidence>
<dbReference type="PANTHER" id="PTHR30588:SF0">
    <property type="entry name" value="BRANCHED-CHAIN AMINO ACID PERMEASE BRNQ"/>
    <property type="match status" value="1"/>
</dbReference>
<feature type="transmembrane region" description="Helical" evidence="9">
    <location>
        <begin position="84"/>
        <end position="103"/>
    </location>
</feature>
<keyword evidence="4" id="KW-1003">Cell membrane</keyword>
<accession>A0A6L7IQY4</accession>
<evidence type="ECO:0000256" key="6">
    <source>
        <dbReference type="ARBA" id="ARBA00022970"/>
    </source>
</evidence>
<dbReference type="EMBL" id="CP063310">
    <property type="protein sequence ID" value="QOS69743.1"/>
    <property type="molecule type" value="Genomic_DNA"/>
</dbReference>
<keyword evidence="7 9" id="KW-1133">Transmembrane helix</keyword>
<feature type="transmembrane region" description="Helical" evidence="9">
    <location>
        <begin position="417"/>
        <end position="436"/>
    </location>
</feature>
<keyword evidence="8 9" id="KW-0472">Membrane</keyword>
<evidence type="ECO:0000256" key="1">
    <source>
        <dbReference type="ARBA" id="ARBA00004651"/>
    </source>
</evidence>
<evidence type="ECO:0000256" key="8">
    <source>
        <dbReference type="ARBA" id="ARBA00023136"/>
    </source>
</evidence>
<dbReference type="GO" id="GO:0015820">
    <property type="term" value="P:L-leucine transport"/>
    <property type="evidence" value="ECO:0007669"/>
    <property type="project" value="TreeGrafter"/>
</dbReference>
<evidence type="ECO:0000256" key="5">
    <source>
        <dbReference type="ARBA" id="ARBA00022692"/>
    </source>
</evidence>
<feature type="transmembrane region" description="Helical" evidence="9">
    <location>
        <begin position="199"/>
        <end position="221"/>
    </location>
</feature>
<evidence type="ECO:0000256" key="7">
    <source>
        <dbReference type="ARBA" id="ARBA00022989"/>
    </source>
</evidence>
<dbReference type="AlphaFoldDB" id="A0A6L7IQY4"/>
<comment type="similarity">
    <text evidence="2">Belongs to the branched chain amino acid transporter family.</text>
</comment>
<evidence type="ECO:0000256" key="4">
    <source>
        <dbReference type="ARBA" id="ARBA00022475"/>
    </source>
</evidence>